<reference evidence="3" key="1">
    <citation type="submission" date="2016-11" db="UniProtKB">
        <authorList>
            <consortium name="WormBaseParasite"/>
        </authorList>
    </citation>
    <scope>IDENTIFICATION</scope>
</reference>
<evidence type="ECO:0000256" key="1">
    <source>
        <dbReference type="SAM" id="Phobius"/>
    </source>
</evidence>
<protein>
    <submittedName>
        <fullName evidence="3">Secreted protein</fullName>
    </submittedName>
</protein>
<keyword evidence="1" id="KW-0812">Transmembrane</keyword>
<keyword evidence="1" id="KW-0472">Membrane</keyword>
<evidence type="ECO:0000313" key="2">
    <source>
        <dbReference type="Proteomes" id="UP000095282"/>
    </source>
</evidence>
<dbReference type="Proteomes" id="UP000095282">
    <property type="component" value="Unplaced"/>
</dbReference>
<accession>A0A1I7T1X9</accession>
<organism evidence="2 3">
    <name type="scientific">Caenorhabditis tropicalis</name>
    <dbReference type="NCBI Taxonomy" id="1561998"/>
    <lineage>
        <taxon>Eukaryota</taxon>
        <taxon>Metazoa</taxon>
        <taxon>Ecdysozoa</taxon>
        <taxon>Nematoda</taxon>
        <taxon>Chromadorea</taxon>
        <taxon>Rhabditida</taxon>
        <taxon>Rhabditina</taxon>
        <taxon>Rhabditomorpha</taxon>
        <taxon>Rhabditoidea</taxon>
        <taxon>Rhabditidae</taxon>
        <taxon>Peloderinae</taxon>
        <taxon>Caenorhabditis</taxon>
    </lineage>
</organism>
<keyword evidence="2" id="KW-1185">Reference proteome</keyword>
<dbReference type="AlphaFoldDB" id="A0A1I7T1X9"/>
<dbReference type="WBParaSite" id="Csp11.Scaffold470.g1637.t1">
    <property type="protein sequence ID" value="Csp11.Scaffold470.g1637.t1"/>
    <property type="gene ID" value="Csp11.Scaffold470.g1637"/>
</dbReference>
<evidence type="ECO:0000313" key="3">
    <source>
        <dbReference type="WBParaSite" id="Csp11.Scaffold470.g1637.t1"/>
    </source>
</evidence>
<sequence>MHISVSVANYPHFLSLLNSTLFFLLFELITQRNMHTMSSYLSPIRRKFGFCSVLNEVSNTTHFQCFFDVS</sequence>
<proteinExistence type="predicted"/>
<name>A0A1I7T1X9_9PELO</name>
<feature type="transmembrane region" description="Helical" evidence="1">
    <location>
        <begin position="12"/>
        <end position="30"/>
    </location>
</feature>
<keyword evidence="1" id="KW-1133">Transmembrane helix</keyword>